<dbReference type="Proteomes" id="UP000225706">
    <property type="component" value="Unassembled WGS sequence"/>
</dbReference>
<comment type="caution">
    <text evidence="2">The sequence shown here is derived from an EMBL/GenBank/DDBJ whole genome shotgun (WGS) entry which is preliminary data.</text>
</comment>
<dbReference type="OrthoDB" id="5986638at2759"/>
<reference evidence="3" key="1">
    <citation type="journal article" date="2017" name="bioRxiv">
        <title>Comparative analysis of the genomes of Stylophora pistillata and Acropora digitifera provides evidence for extensive differences between species of corals.</title>
        <authorList>
            <person name="Voolstra C.R."/>
            <person name="Li Y."/>
            <person name="Liew Y.J."/>
            <person name="Baumgarten S."/>
            <person name="Zoccola D."/>
            <person name="Flot J.-F."/>
            <person name="Tambutte S."/>
            <person name="Allemand D."/>
            <person name="Aranda M."/>
        </authorList>
    </citation>
    <scope>NUCLEOTIDE SEQUENCE [LARGE SCALE GENOMIC DNA]</scope>
</reference>
<keyword evidence="3" id="KW-1185">Reference proteome</keyword>
<protein>
    <recommendedName>
        <fullName evidence="1">Integrase core domain-containing protein</fullName>
    </recommendedName>
</protein>
<dbReference type="PANTHER" id="PTHR46791:SF5">
    <property type="entry name" value="CLR5 DOMAIN-CONTAINING PROTEIN-RELATED"/>
    <property type="match status" value="1"/>
</dbReference>
<dbReference type="EMBL" id="LSMT01000616">
    <property type="protein sequence ID" value="PFX15743.1"/>
    <property type="molecule type" value="Genomic_DNA"/>
</dbReference>
<gene>
    <name evidence="2" type="ORF">AWC38_SpisGene20033</name>
</gene>
<dbReference type="STRING" id="50429.A0A2B4RFY0"/>
<dbReference type="Pfam" id="PF24764">
    <property type="entry name" value="rva_4"/>
    <property type="match status" value="1"/>
</dbReference>
<dbReference type="AlphaFoldDB" id="A0A2B4RFY0"/>
<evidence type="ECO:0000313" key="3">
    <source>
        <dbReference type="Proteomes" id="UP000225706"/>
    </source>
</evidence>
<sequence length="349" mass="40288">MLRALSLKNELKRFTQAGNLTSETLDYLRYQSEMLYEHAVRLSPLGCDRAFNEITLKLREVSIIIRAQDSEKEQWSSFGLSKYYSGNCGRQKFVISQEQLEYLITNGFNAVEIGRRLGVSLSTVMRRMIEYSIDTSRPFSDITDANLCELIRDIKKENIRSGYRMMLGHLRARGYRVTQLRVRQMMQKEDLERTVTRWMTTVQRRAYSVSGPNALWHIDGNHKLIRWRMVIHGAIDGYSRIPLFLRCSTNNFASTVLSHFLEAVCQNGLPSREDFQGYGIDWTGPLPDEEHDALLQPDGEVVEVPATLTMDQRKTQVLAAEINPLQQSDSYGIDLYLKTVTLEERLMLE</sequence>
<proteinExistence type="predicted"/>
<dbReference type="InterPro" id="IPR058913">
    <property type="entry name" value="Integrase_dom_put"/>
</dbReference>
<organism evidence="2 3">
    <name type="scientific">Stylophora pistillata</name>
    <name type="common">Smooth cauliflower coral</name>
    <dbReference type="NCBI Taxonomy" id="50429"/>
    <lineage>
        <taxon>Eukaryota</taxon>
        <taxon>Metazoa</taxon>
        <taxon>Cnidaria</taxon>
        <taxon>Anthozoa</taxon>
        <taxon>Hexacorallia</taxon>
        <taxon>Scleractinia</taxon>
        <taxon>Astrocoeniina</taxon>
        <taxon>Pocilloporidae</taxon>
        <taxon>Stylophora</taxon>
    </lineage>
</organism>
<evidence type="ECO:0000313" key="2">
    <source>
        <dbReference type="EMBL" id="PFX15743.1"/>
    </source>
</evidence>
<name>A0A2B4RFY0_STYPI</name>
<accession>A0A2B4RFY0</accession>
<feature type="domain" description="Integrase core" evidence="1">
    <location>
        <begin position="207"/>
        <end position="272"/>
    </location>
</feature>
<dbReference type="PANTHER" id="PTHR46791">
    <property type="entry name" value="EXPRESSED PROTEIN"/>
    <property type="match status" value="1"/>
</dbReference>
<evidence type="ECO:0000259" key="1">
    <source>
        <dbReference type="Pfam" id="PF24764"/>
    </source>
</evidence>